<reference evidence="2" key="1">
    <citation type="journal article" date="2020" name="Phytopathology">
        <title>Genome Sequence Resources of Colletotrichum truncatum, C. plurivorum, C. musicola, and C. sojae: Four Species Pathogenic to Soybean (Glycine max).</title>
        <authorList>
            <person name="Rogerio F."/>
            <person name="Boufleur T.R."/>
            <person name="Ciampi-Guillardi M."/>
            <person name="Sukno S.A."/>
            <person name="Thon M.R."/>
            <person name="Massola Junior N.S."/>
            <person name="Baroncelli R."/>
        </authorList>
    </citation>
    <scope>NUCLEOTIDE SEQUENCE</scope>
    <source>
        <strain evidence="2">LFN00145</strain>
    </source>
</reference>
<evidence type="ECO:0000313" key="2">
    <source>
        <dbReference type="EMBL" id="KAF6828837.1"/>
    </source>
</evidence>
<accession>A0A8H6KBY4</accession>
<evidence type="ECO:0000256" key="1">
    <source>
        <dbReference type="SAM" id="MobiDB-lite"/>
    </source>
</evidence>
<sequence length="114" mass="12549">MEGQVRAKHFGFQRIAETSRSLMGPETGAERGELRERDLTYGLLQRSCATRSSSDEWFPVDGWPQDNIDLLGEVVWSRDTSPEIPSRCGYDGSDLKGNGKQGAPSIFAAARAKS</sequence>
<gene>
    <name evidence="2" type="ORF">CPLU01_08275</name>
</gene>
<keyword evidence="3" id="KW-1185">Reference proteome</keyword>
<comment type="caution">
    <text evidence="2">The sequence shown here is derived from an EMBL/GenBank/DDBJ whole genome shotgun (WGS) entry which is preliminary data.</text>
</comment>
<proteinExistence type="predicted"/>
<dbReference type="Proteomes" id="UP000654918">
    <property type="component" value="Unassembled WGS sequence"/>
</dbReference>
<feature type="region of interest" description="Disordered" evidence="1">
    <location>
        <begin position="88"/>
        <end position="114"/>
    </location>
</feature>
<name>A0A8H6KBY4_9PEZI</name>
<dbReference type="AlphaFoldDB" id="A0A8H6KBY4"/>
<protein>
    <submittedName>
        <fullName evidence="2">Uncharacterized protein</fullName>
    </submittedName>
</protein>
<evidence type="ECO:0000313" key="3">
    <source>
        <dbReference type="Proteomes" id="UP000654918"/>
    </source>
</evidence>
<organism evidence="2 3">
    <name type="scientific">Colletotrichum plurivorum</name>
    <dbReference type="NCBI Taxonomy" id="2175906"/>
    <lineage>
        <taxon>Eukaryota</taxon>
        <taxon>Fungi</taxon>
        <taxon>Dikarya</taxon>
        <taxon>Ascomycota</taxon>
        <taxon>Pezizomycotina</taxon>
        <taxon>Sordariomycetes</taxon>
        <taxon>Hypocreomycetidae</taxon>
        <taxon>Glomerellales</taxon>
        <taxon>Glomerellaceae</taxon>
        <taxon>Colletotrichum</taxon>
        <taxon>Colletotrichum orchidearum species complex</taxon>
    </lineage>
</organism>
<dbReference type="EMBL" id="WIGO01000116">
    <property type="protein sequence ID" value="KAF6828837.1"/>
    <property type="molecule type" value="Genomic_DNA"/>
</dbReference>